<dbReference type="PANTHER" id="PTHR43364:SF6">
    <property type="entry name" value="OXIDOREDUCTASE-RELATED"/>
    <property type="match status" value="1"/>
</dbReference>
<reference evidence="2" key="1">
    <citation type="journal article" date="2021" name="PeerJ">
        <title>Extensive microbial diversity within the chicken gut microbiome revealed by metagenomics and culture.</title>
        <authorList>
            <person name="Gilroy R."/>
            <person name="Ravi A."/>
            <person name="Getino M."/>
            <person name="Pursley I."/>
            <person name="Horton D.L."/>
            <person name="Alikhan N.F."/>
            <person name="Baker D."/>
            <person name="Gharbi K."/>
            <person name="Hall N."/>
            <person name="Watson M."/>
            <person name="Adriaenssens E.M."/>
            <person name="Foster-Nyarko E."/>
            <person name="Jarju S."/>
            <person name="Secka A."/>
            <person name="Antonio M."/>
            <person name="Oren A."/>
            <person name="Chaudhuri R.R."/>
            <person name="La Ragione R."/>
            <person name="Hildebrand F."/>
            <person name="Pallen M.J."/>
        </authorList>
    </citation>
    <scope>NUCLEOTIDE SEQUENCE</scope>
    <source>
        <strain evidence="2">ChiHjej13B12-4958</strain>
    </source>
</reference>
<dbReference type="GO" id="GO:0016491">
    <property type="term" value="F:oxidoreductase activity"/>
    <property type="evidence" value="ECO:0007669"/>
    <property type="project" value="InterPro"/>
</dbReference>
<dbReference type="Pfam" id="PF00248">
    <property type="entry name" value="Aldo_ket_red"/>
    <property type="match status" value="1"/>
</dbReference>
<gene>
    <name evidence="2" type="ORF">H9751_01520</name>
</gene>
<dbReference type="PANTHER" id="PTHR43364">
    <property type="entry name" value="NADH-SPECIFIC METHYLGLYOXAL REDUCTASE-RELATED"/>
    <property type="match status" value="1"/>
</dbReference>
<dbReference type="Gene3D" id="3.20.20.100">
    <property type="entry name" value="NADP-dependent oxidoreductase domain"/>
    <property type="match status" value="1"/>
</dbReference>
<name>A0A9D2QDW6_9CORY</name>
<accession>A0A9D2QDW6</accession>
<dbReference type="InterPro" id="IPR023210">
    <property type="entry name" value="NADP_OxRdtase_dom"/>
</dbReference>
<reference evidence="2" key="2">
    <citation type="submission" date="2021-04" db="EMBL/GenBank/DDBJ databases">
        <authorList>
            <person name="Gilroy R."/>
        </authorList>
    </citation>
    <scope>NUCLEOTIDE SEQUENCE</scope>
    <source>
        <strain evidence="2">ChiHjej13B12-4958</strain>
    </source>
</reference>
<organism evidence="2 3">
    <name type="scientific">Candidatus Corynebacterium faecigallinarum</name>
    <dbReference type="NCBI Taxonomy" id="2838528"/>
    <lineage>
        <taxon>Bacteria</taxon>
        <taxon>Bacillati</taxon>
        <taxon>Actinomycetota</taxon>
        <taxon>Actinomycetes</taxon>
        <taxon>Mycobacteriales</taxon>
        <taxon>Corynebacteriaceae</taxon>
        <taxon>Corynebacterium</taxon>
    </lineage>
</organism>
<dbReference type="InterPro" id="IPR020471">
    <property type="entry name" value="AKR"/>
</dbReference>
<comment type="caution">
    <text evidence="2">The sequence shown here is derived from an EMBL/GenBank/DDBJ whole genome shotgun (WGS) entry which is preliminary data.</text>
</comment>
<dbReference type="AlphaFoldDB" id="A0A9D2QDW6"/>
<dbReference type="GO" id="GO:0005829">
    <property type="term" value="C:cytosol"/>
    <property type="evidence" value="ECO:0007669"/>
    <property type="project" value="TreeGrafter"/>
</dbReference>
<evidence type="ECO:0000313" key="3">
    <source>
        <dbReference type="Proteomes" id="UP000823858"/>
    </source>
</evidence>
<evidence type="ECO:0000313" key="2">
    <source>
        <dbReference type="EMBL" id="HJC84232.1"/>
    </source>
</evidence>
<evidence type="ECO:0000259" key="1">
    <source>
        <dbReference type="Pfam" id="PF00248"/>
    </source>
</evidence>
<dbReference type="InterPro" id="IPR050523">
    <property type="entry name" value="AKR_Detox_Biosynth"/>
</dbReference>
<dbReference type="SUPFAM" id="SSF51430">
    <property type="entry name" value="NAD(P)-linked oxidoreductase"/>
    <property type="match status" value="1"/>
</dbReference>
<proteinExistence type="predicted"/>
<dbReference type="PRINTS" id="PR00069">
    <property type="entry name" value="ALDKETRDTASE"/>
</dbReference>
<dbReference type="InterPro" id="IPR036812">
    <property type="entry name" value="NAD(P)_OxRdtase_dom_sf"/>
</dbReference>
<dbReference type="Proteomes" id="UP000823858">
    <property type="component" value="Unassembled WGS sequence"/>
</dbReference>
<feature type="domain" description="NADP-dependent oxidoreductase" evidence="1">
    <location>
        <begin position="23"/>
        <end position="325"/>
    </location>
</feature>
<protein>
    <submittedName>
        <fullName evidence="2">Aldo/keto reductase</fullName>
    </submittedName>
</protein>
<sequence>MTESTTTVPRVEIPGTDLKVAPVSLGGNTFGWTSDADESFAVLDAFLAGGGSVIDTADMYSQWAEGHSGGESETLLGQWLADRGTRQDVVLVTKVGAIQDAPGLAHDTVLANLERSLQRLQTDHVDIYYYHYDDESVSIADQVKTAAELIDSGKVRFLGLSNYTPDRIREFYETARELELDRAIPLAVQPQYSLLARSDYEEGYGLVAEEYGVGVFSYFSLASGLLTGKYASREDIAGAAREGMAAGYFGDDSADAPDPFAVVEAVREVAEEHDVEPASVALAWLIAKGVTAPIASARTVEQVAPLLAATTLQLSDENISRLDSASTGF</sequence>
<dbReference type="EMBL" id="DWVP01000003">
    <property type="protein sequence ID" value="HJC84232.1"/>
    <property type="molecule type" value="Genomic_DNA"/>
</dbReference>